<reference evidence="2 3" key="2">
    <citation type="submission" date="2015-10" db="EMBL/GenBank/DDBJ databases">
        <title>Comparative genomics and high-throughput reverse genetic screens identify a new phytobacterial MAMP and an Arabidopsis receptor required for immune elicitation.</title>
        <authorList>
            <person name="Mott G.A."/>
            <person name="Thakur S."/>
            <person name="Wang P.W."/>
            <person name="Desveaux D."/>
            <person name="Guttman D.S."/>
        </authorList>
    </citation>
    <scope>NUCLEOTIDE SEQUENCE [LARGE SCALE GENOMIC DNA]</scope>
    <source>
        <strain evidence="2 3">107</strain>
    </source>
</reference>
<gene>
    <name evidence="1" type="ORF">AC499_0211</name>
    <name evidence="2" type="ORF">AC499_1170</name>
</gene>
<sequence length="399" mass="45507">MPNLNLSDLHPDVANKRIADACEHFIGNEVILHTRQIREHLAKAQDLTEQILGHYGSLRQASEALTDFCVQNQLLPEPLLRTVLYACVREHPLLGVFMGEVYEMYANLSSGQEFLTVKCFMSTDRRFKEFPDPLMIGQDGVLRYEPSAYRLVHGPAFEKGLTDIFRKGADALEQLLSLYPDMTEASRNMLDFQMAQKIYASQTPDDSPIRRVLREKLDDVKDAQARIDLLFESEMINKPDSSFLQRMEFVFNFLETLDAQKAQEALLRLTYYIEFMVERNPLLDGQPVECMTKVLNRAKSLGYEPLSVLANAMKSERTDKDFVHHILKNFTPSPDEESCASMWMVAAVLSLDDQKLLEMDLPDRHLAWISGRTGSSNIRNHLLKKGAGRDMVMAQDLGL</sequence>
<name>A0ABR5KT30_PSEAV</name>
<protein>
    <submittedName>
        <fullName evidence="2">Uncharacterized protein</fullName>
    </submittedName>
</protein>
<evidence type="ECO:0000313" key="1">
    <source>
        <dbReference type="EMBL" id="KPC17009.1"/>
    </source>
</evidence>
<dbReference type="EMBL" id="LGLK01000057">
    <property type="protein sequence ID" value="KPC17009.1"/>
    <property type="molecule type" value="Genomic_DNA"/>
</dbReference>
<reference evidence="2 3" key="1">
    <citation type="submission" date="2015-07" db="EMBL/GenBank/DDBJ databases">
        <authorList>
            <person name="O'Brien H.E."/>
            <person name="Thakur S."/>
            <person name="Gong Y."/>
            <person name="Wang P.W."/>
            <person name="Guttman D.S."/>
        </authorList>
    </citation>
    <scope>NUCLEOTIDE SEQUENCE</scope>
    <source>
        <strain evidence="2 3">107</strain>
    </source>
</reference>
<dbReference type="RefSeq" id="WP_005742201.1">
    <property type="nucleotide sequence ID" value="NZ_RBTB01000241.1"/>
</dbReference>
<accession>A0ABR5KT30</accession>
<evidence type="ECO:0000313" key="2">
    <source>
        <dbReference type="EMBL" id="KPC17968.1"/>
    </source>
</evidence>
<dbReference type="GeneID" id="39474774"/>
<dbReference type="EMBL" id="LGLK01000057">
    <property type="protein sequence ID" value="KPC17968.1"/>
    <property type="molecule type" value="Genomic_DNA"/>
</dbReference>
<evidence type="ECO:0000313" key="3">
    <source>
        <dbReference type="Proteomes" id="UP000037943"/>
    </source>
</evidence>
<proteinExistence type="predicted"/>
<keyword evidence="3" id="KW-1185">Reference proteome</keyword>
<comment type="caution">
    <text evidence="2">The sequence shown here is derived from an EMBL/GenBank/DDBJ whole genome shotgun (WGS) entry which is preliminary data.</text>
</comment>
<dbReference type="Proteomes" id="UP000037943">
    <property type="component" value="Unassembled WGS sequence"/>
</dbReference>
<organism evidence="2 3">
    <name type="scientific">Pseudomonas amygdali pv. lachrymans</name>
    <name type="common">Pseudomonas syringae pv. lachrymans</name>
    <dbReference type="NCBI Taxonomy" id="53707"/>
    <lineage>
        <taxon>Bacteria</taxon>
        <taxon>Pseudomonadati</taxon>
        <taxon>Pseudomonadota</taxon>
        <taxon>Gammaproteobacteria</taxon>
        <taxon>Pseudomonadales</taxon>
        <taxon>Pseudomonadaceae</taxon>
        <taxon>Pseudomonas</taxon>
        <taxon>Pseudomonas amygdali</taxon>
    </lineage>
</organism>